<gene>
    <name evidence="11" type="ORF">M9458_013336</name>
</gene>
<dbReference type="PROSITE" id="PS50994">
    <property type="entry name" value="INTEGRASE"/>
    <property type="match status" value="1"/>
</dbReference>
<evidence type="ECO:0000259" key="10">
    <source>
        <dbReference type="PROSITE" id="PS50994"/>
    </source>
</evidence>
<evidence type="ECO:0000313" key="11">
    <source>
        <dbReference type="EMBL" id="KAL0190638.1"/>
    </source>
</evidence>
<dbReference type="Gene3D" id="3.30.70.270">
    <property type="match status" value="2"/>
</dbReference>
<dbReference type="FunFam" id="3.30.420.10:FF:000032">
    <property type="entry name" value="Retrovirus-related Pol polyprotein from transposon 297-like Protein"/>
    <property type="match status" value="1"/>
</dbReference>
<evidence type="ECO:0000256" key="2">
    <source>
        <dbReference type="ARBA" id="ARBA00012180"/>
    </source>
</evidence>
<keyword evidence="6" id="KW-0255">Endonuclease</keyword>
<dbReference type="Gene3D" id="3.10.10.10">
    <property type="entry name" value="HIV Type 1 Reverse Transcriptase, subunit A, domain 1"/>
    <property type="match status" value="1"/>
</dbReference>
<dbReference type="PANTHER" id="PTHR37984:SF5">
    <property type="entry name" value="PROTEIN NYNRIN-LIKE"/>
    <property type="match status" value="1"/>
</dbReference>
<dbReference type="InterPro" id="IPR043502">
    <property type="entry name" value="DNA/RNA_pol_sf"/>
</dbReference>
<evidence type="ECO:0000259" key="9">
    <source>
        <dbReference type="PROSITE" id="PS50878"/>
    </source>
</evidence>
<feature type="non-terminal residue" evidence="11">
    <location>
        <position position="758"/>
    </location>
</feature>
<dbReference type="GO" id="GO:0004523">
    <property type="term" value="F:RNA-DNA hybrid ribonuclease activity"/>
    <property type="evidence" value="ECO:0007669"/>
    <property type="project" value="UniProtKB-EC"/>
</dbReference>
<feature type="domain" description="Reverse transcriptase" evidence="9">
    <location>
        <begin position="308"/>
        <end position="503"/>
    </location>
</feature>
<name>A0ABD0QY34_CIRMR</name>
<comment type="caution">
    <text evidence="11">The sequence shown here is derived from an EMBL/GenBank/DDBJ whole genome shotgun (WGS) entry which is preliminary data.</text>
</comment>
<evidence type="ECO:0000256" key="8">
    <source>
        <dbReference type="ARBA" id="ARBA00022918"/>
    </source>
</evidence>
<dbReference type="Pfam" id="PF17917">
    <property type="entry name" value="RT_RNaseH"/>
    <property type="match status" value="1"/>
</dbReference>
<dbReference type="InterPro" id="IPR041373">
    <property type="entry name" value="RT_RNaseH"/>
</dbReference>
<proteinExistence type="inferred from homology"/>
<dbReference type="Proteomes" id="UP001529510">
    <property type="component" value="Unassembled WGS sequence"/>
</dbReference>
<accession>A0ABD0QY34</accession>
<evidence type="ECO:0000256" key="7">
    <source>
        <dbReference type="ARBA" id="ARBA00022801"/>
    </source>
</evidence>
<evidence type="ECO:0000256" key="6">
    <source>
        <dbReference type="ARBA" id="ARBA00022759"/>
    </source>
</evidence>
<dbReference type="FunFam" id="3.30.70.270:FF:000020">
    <property type="entry name" value="Transposon Tf2-6 polyprotein-like Protein"/>
    <property type="match status" value="1"/>
</dbReference>
<protein>
    <recommendedName>
        <fullName evidence="2">ribonuclease H</fullName>
        <ecNumber evidence="2">3.1.26.4</ecNumber>
    </recommendedName>
</protein>
<dbReference type="SUPFAM" id="SSF56672">
    <property type="entry name" value="DNA/RNA polymerases"/>
    <property type="match status" value="1"/>
</dbReference>
<keyword evidence="7" id="KW-0378">Hydrolase</keyword>
<dbReference type="CDD" id="cd09274">
    <property type="entry name" value="RNase_HI_RT_Ty3"/>
    <property type="match status" value="1"/>
</dbReference>
<evidence type="ECO:0000256" key="1">
    <source>
        <dbReference type="ARBA" id="ARBA00010879"/>
    </source>
</evidence>
<sequence length="758" mass="85202">RGHRFALVLVDYATRYPEAVPLRSISAKSVADALFRLISRVGIPKEILTDQGTAFMSRTLRELYELLGIKSIRTSVHHPQTDGLVERFNRTLKTMIRKFVHEDAKNWDKWLEPLLFAVREVPQASTGFSPFELLYGRQPRGVLDVLRETWEDGPSQSKNEIQYVMDLRTKLHTLGRLSMENLLQAQDKQSRLYNSGTSLRKFAPGDRVLVLLPTSTSKLLAKWQGPFEVTRQVGDLDYEIVRTDRGGARQIYHLNLLKKWSEAESVMLATVVSGDDDLGPEVSTKIQSLALAPGGDHLSPSQLTDVAKLQAEFADVFSPLPGRTNLIQHHIETEPGVVVRSRPYRLPEHKKKVVQTELEAMLEMGVIEEGKCCVEIRRVSNAKTRFYSTLDLTKGYWQIPLSPVSKEKTAFTTPFGLHQFVTLPFGLFGAPATFQRLMDRILRPHAAYAAAYLDDIIIYSNDWQRHMEHLRAVLRSLGAAGLTANPKKCAVGRVEVRYLGFHLGHGQVRPQINKTAAVATCPRPKTKKEVRQFLGLAGYYRRFVPNYSDLTSPLTDLTKKEAPDPVQWTELCQQAFTQVKAALCGGPLLHSPDFSLPFLLQTDASDRGLGAVLSQEIEGEERPVLYISRKLSKRETKYSTIEKECLAIRWAVLTLRYYLLGREFTLCSDHAPLQWLHRMKDTNARITRWYLALQPFKFQVVHRPGVQMAVADFLSRNGGGGGLQAGRLPGLSRAVGVCGSGGVVQRGLQRERELGDSG</sequence>
<keyword evidence="4" id="KW-0548">Nucleotidyltransferase</keyword>
<dbReference type="PANTHER" id="PTHR37984">
    <property type="entry name" value="PROTEIN CBG26694"/>
    <property type="match status" value="1"/>
</dbReference>
<dbReference type="InterPro" id="IPR050951">
    <property type="entry name" value="Retrovirus_Pol_polyprotein"/>
</dbReference>
<dbReference type="InterPro" id="IPR001584">
    <property type="entry name" value="Integrase_cat-core"/>
</dbReference>
<dbReference type="EC" id="3.1.26.4" evidence="2"/>
<evidence type="ECO:0000256" key="4">
    <source>
        <dbReference type="ARBA" id="ARBA00022695"/>
    </source>
</evidence>
<dbReference type="Pfam" id="PF00078">
    <property type="entry name" value="RVT_1"/>
    <property type="match status" value="1"/>
</dbReference>
<evidence type="ECO:0000313" key="12">
    <source>
        <dbReference type="Proteomes" id="UP001529510"/>
    </source>
</evidence>
<dbReference type="Pfam" id="PF22938">
    <property type="entry name" value="Integrase_p58_C"/>
    <property type="match status" value="1"/>
</dbReference>
<dbReference type="PROSITE" id="PS50878">
    <property type="entry name" value="RT_POL"/>
    <property type="match status" value="1"/>
</dbReference>
<keyword evidence="5" id="KW-0540">Nuclease</keyword>
<keyword evidence="12" id="KW-1185">Reference proteome</keyword>
<dbReference type="InterPro" id="IPR043128">
    <property type="entry name" value="Rev_trsase/Diguanyl_cyclase"/>
</dbReference>
<feature type="domain" description="Integrase catalytic" evidence="10">
    <location>
        <begin position="1"/>
        <end position="138"/>
    </location>
</feature>
<comment type="similarity">
    <text evidence="1">Belongs to the beta type-B retroviral polymerase family. HERV class-II K(HML-2) pol subfamily.</text>
</comment>
<dbReference type="FunFam" id="3.10.20.370:FF:000001">
    <property type="entry name" value="Retrovirus-related Pol polyprotein from transposon 17.6-like protein"/>
    <property type="match status" value="1"/>
</dbReference>
<dbReference type="SUPFAM" id="SSF53098">
    <property type="entry name" value="Ribonuclease H-like"/>
    <property type="match status" value="1"/>
</dbReference>
<reference evidence="11 12" key="1">
    <citation type="submission" date="2024-05" db="EMBL/GenBank/DDBJ databases">
        <title>Genome sequencing and assembly of Indian major carp, Cirrhinus mrigala (Hamilton, 1822).</title>
        <authorList>
            <person name="Mohindra V."/>
            <person name="Chowdhury L.M."/>
            <person name="Lal K."/>
            <person name="Jena J.K."/>
        </authorList>
    </citation>
    <scope>NUCLEOTIDE SEQUENCE [LARGE SCALE GENOMIC DNA]</scope>
    <source>
        <strain evidence="11">CM1030</strain>
        <tissue evidence="11">Blood</tissue>
    </source>
</reference>
<dbReference type="EMBL" id="JAMKFB020000006">
    <property type="protein sequence ID" value="KAL0190638.1"/>
    <property type="molecule type" value="Genomic_DNA"/>
</dbReference>
<dbReference type="InterPro" id="IPR000477">
    <property type="entry name" value="RT_dom"/>
</dbReference>
<dbReference type="InterPro" id="IPR054465">
    <property type="entry name" value="Integrase_p58-like_C"/>
</dbReference>
<keyword evidence="8" id="KW-0695">RNA-directed DNA polymerase</keyword>
<dbReference type="Gene3D" id="3.30.420.10">
    <property type="entry name" value="Ribonuclease H-like superfamily/Ribonuclease H"/>
    <property type="match status" value="1"/>
</dbReference>
<dbReference type="CDD" id="cd01647">
    <property type="entry name" value="RT_LTR"/>
    <property type="match status" value="1"/>
</dbReference>
<dbReference type="Pfam" id="PF00665">
    <property type="entry name" value="rve"/>
    <property type="match status" value="1"/>
</dbReference>
<dbReference type="GO" id="GO:0003964">
    <property type="term" value="F:RNA-directed DNA polymerase activity"/>
    <property type="evidence" value="ECO:0007669"/>
    <property type="project" value="UniProtKB-KW"/>
</dbReference>
<keyword evidence="3" id="KW-0808">Transferase</keyword>
<dbReference type="AlphaFoldDB" id="A0ABD0QY34"/>
<evidence type="ECO:0000256" key="3">
    <source>
        <dbReference type="ARBA" id="ARBA00022679"/>
    </source>
</evidence>
<dbReference type="InterPro" id="IPR012337">
    <property type="entry name" value="RNaseH-like_sf"/>
</dbReference>
<feature type="non-terminal residue" evidence="11">
    <location>
        <position position="1"/>
    </location>
</feature>
<organism evidence="11 12">
    <name type="scientific">Cirrhinus mrigala</name>
    <name type="common">Mrigala</name>
    <dbReference type="NCBI Taxonomy" id="683832"/>
    <lineage>
        <taxon>Eukaryota</taxon>
        <taxon>Metazoa</taxon>
        <taxon>Chordata</taxon>
        <taxon>Craniata</taxon>
        <taxon>Vertebrata</taxon>
        <taxon>Euteleostomi</taxon>
        <taxon>Actinopterygii</taxon>
        <taxon>Neopterygii</taxon>
        <taxon>Teleostei</taxon>
        <taxon>Ostariophysi</taxon>
        <taxon>Cypriniformes</taxon>
        <taxon>Cyprinidae</taxon>
        <taxon>Labeoninae</taxon>
        <taxon>Labeonini</taxon>
        <taxon>Cirrhinus</taxon>
    </lineage>
</organism>
<dbReference type="InterPro" id="IPR036397">
    <property type="entry name" value="RNaseH_sf"/>
</dbReference>
<evidence type="ECO:0000256" key="5">
    <source>
        <dbReference type="ARBA" id="ARBA00022722"/>
    </source>
</evidence>